<reference evidence="1 2" key="1">
    <citation type="submission" date="2023-11" db="EMBL/GenBank/DDBJ databases">
        <authorList>
            <person name="Hedman E."/>
            <person name="Englund M."/>
            <person name="Stromberg M."/>
            <person name="Nyberg Akerstrom W."/>
            <person name="Nylinder S."/>
            <person name="Jareborg N."/>
            <person name="Kallberg Y."/>
            <person name="Kronander E."/>
        </authorList>
    </citation>
    <scope>NUCLEOTIDE SEQUENCE [LARGE SCALE GENOMIC DNA]</scope>
</reference>
<sequence length="108" mass="11819">MLKTSKFKMRRIDRILFSALRREVYEKPELSDDGNIPKAPLVFEADAPMNINCEDNGFPDTSNLLCSPAPLAVITHNAIMGSGSKPDMESPAAPVYSLLTPLVTARKA</sequence>
<evidence type="ECO:0000313" key="2">
    <source>
        <dbReference type="Proteomes" id="UP001314205"/>
    </source>
</evidence>
<accession>A0AAV1LY00</accession>
<proteinExistence type="predicted"/>
<protein>
    <submittedName>
        <fullName evidence="1">Uncharacterized protein</fullName>
    </submittedName>
</protein>
<gene>
    <name evidence="1" type="ORF">PARMNEM_LOCUS17975</name>
</gene>
<evidence type="ECO:0000313" key="1">
    <source>
        <dbReference type="EMBL" id="CAK1599059.1"/>
    </source>
</evidence>
<organism evidence="1 2">
    <name type="scientific">Parnassius mnemosyne</name>
    <name type="common">clouded apollo</name>
    <dbReference type="NCBI Taxonomy" id="213953"/>
    <lineage>
        <taxon>Eukaryota</taxon>
        <taxon>Metazoa</taxon>
        <taxon>Ecdysozoa</taxon>
        <taxon>Arthropoda</taxon>
        <taxon>Hexapoda</taxon>
        <taxon>Insecta</taxon>
        <taxon>Pterygota</taxon>
        <taxon>Neoptera</taxon>
        <taxon>Endopterygota</taxon>
        <taxon>Lepidoptera</taxon>
        <taxon>Glossata</taxon>
        <taxon>Ditrysia</taxon>
        <taxon>Papilionoidea</taxon>
        <taxon>Papilionidae</taxon>
        <taxon>Parnassiinae</taxon>
        <taxon>Parnassini</taxon>
        <taxon>Parnassius</taxon>
        <taxon>Driopa</taxon>
    </lineage>
</organism>
<comment type="caution">
    <text evidence="1">The sequence shown here is derived from an EMBL/GenBank/DDBJ whole genome shotgun (WGS) entry which is preliminary data.</text>
</comment>
<dbReference type="EMBL" id="CAVLGL010000104">
    <property type="protein sequence ID" value="CAK1599059.1"/>
    <property type="molecule type" value="Genomic_DNA"/>
</dbReference>
<name>A0AAV1LY00_9NEOP</name>
<dbReference type="AlphaFoldDB" id="A0AAV1LY00"/>
<keyword evidence="2" id="KW-1185">Reference proteome</keyword>
<dbReference type="Proteomes" id="UP001314205">
    <property type="component" value="Unassembled WGS sequence"/>
</dbReference>